<accession>A0A151IRE6</accession>
<dbReference type="PANTHER" id="PTHR47326:SF1">
    <property type="entry name" value="HTH PSQ-TYPE DOMAIN-CONTAINING PROTEIN"/>
    <property type="match status" value="1"/>
</dbReference>
<keyword evidence="2" id="KW-1185">Reference proteome</keyword>
<dbReference type="InterPro" id="IPR036397">
    <property type="entry name" value="RNaseH_sf"/>
</dbReference>
<reference evidence="1 2" key="1">
    <citation type="submission" date="2015-09" db="EMBL/GenBank/DDBJ databases">
        <title>Trachymyrmex cornetzi WGS genome.</title>
        <authorList>
            <person name="Nygaard S."/>
            <person name="Hu H."/>
            <person name="Boomsma J."/>
            <person name="Zhang G."/>
        </authorList>
    </citation>
    <scope>NUCLEOTIDE SEQUENCE [LARGE SCALE GENOMIC DNA]</scope>
    <source>
        <strain evidence="1">Tcor2-1</strain>
        <tissue evidence="1">Whole body</tissue>
    </source>
</reference>
<sequence>MITNNPHISTREIGRQLDFPKSTMHRILKVHRLHPYHITLTQQLQAGDFERRRLFCRWAQTMIQQDPEFFHYVLFSDEATFHNTGQLNRHNCHYWSVENPHWHREVDHQQRWSLIVWCGIVNGNLIGPYFFDGNVNSHNYLQFLISDLPKLLENVELHTRVRMWFQQDGAPPHYARIVRDYLNTRFTNQWIGHESFKNKYFEQNSSSLEITSINDMPSISGEVRAPDIIASALVNPTDSLRRRERDSGISRSTISRILRENSFHPYRMSLHQAMTLDDHRQRLIFCNWITQQLPIFHRSILFSDECTFKSDGEVNTYNLCYWAQENPHWYREIDHQRIWKVNVWCGIVDTHIVGPFFFEENLNRFLYVDLLENELPRLLEDIPLQLRLNMWFQQDGCPAHTSVIARQQLNRIFRGQWIGKYGPHNWPPRSPDLTILDFYLWGRIKDLAYRERPTTSEDMKNRIRETIQTLDPVEIRRATDDFQRRITACIHARGGHFENLD</sequence>
<protein>
    <recommendedName>
        <fullName evidence="3">Transposable element Tc3 transposase</fullName>
    </recommendedName>
</protein>
<evidence type="ECO:0008006" key="3">
    <source>
        <dbReference type="Google" id="ProtNLM"/>
    </source>
</evidence>
<dbReference type="EMBL" id="KQ981131">
    <property type="protein sequence ID" value="KYN09266.1"/>
    <property type="molecule type" value="Genomic_DNA"/>
</dbReference>
<dbReference type="Proteomes" id="UP000078492">
    <property type="component" value="Unassembled WGS sequence"/>
</dbReference>
<dbReference type="GO" id="GO:0003676">
    <property type="term" value="F:nucleic acid binding"/>
    <property type="evidence" value="ECO:0007669"/>
    <property type="project" value="InterPro"/>
</dbReference>
<evidence type="ECO:0000313" key="1">
    <source>
        <dbReference type="EMBL" id="KYN09266.1"/>
    </source>
</evidence>
<dbReference type="Gene3D" id="3.30.420.10">
    <property type="entry name" value="Ribonuclease H-like superfamily/Ribonuclease H"/>
    <property type="match status" value="2"/>
</dbReference>
<organism evidence="1 2">
    <name type="scientific">Trachymyrmex cornetzi</name>
    <dbReference type="NCBI Taxonomy" id="471704"/>
    <lineage>
        <taxon>Eukaryota</taxon>
        <taxon>Metazoa</taxon>
        <taxon>Ecdysozoa</taxon>
        <taxon>Arthropoda</taxon>
        <taxon>Hexapoda</taxon>
        <taxon>Insecta</taxon>
        <taxon>Pterygota</taxon>
        <taxon>Neoptera</taxon>
        <taxon>Endopterygota</taxon>
        <taxon>Hymenoptera</taxon>
        <taxon>Apocrita</taxon>
        <taxon>Aculeata</taxon>
        <taxon>Formicoidea</taxon>
        <taxon>Formicidae</taxon>
        <taxon>Myrmicinae</taxon>
        <taxon>Trachymyrmex</taxon>
    </lineage>
</organism>
<proteinExistence type="predicted"/>
<dbReference type="PANTHER" id="PTHR47326">
    <property type="entry name" value="TRANSPOSABLE ELEMENT TC3 TRANSPOSASE-LIKE PROTEIN"/>
    <property type="match status" value="1"/>
</dbReference>
<gene>
    <name evidence="1" type="ORF">ALC57_18630</name>
</gene>
<dbReference type="AlphaFoldDB" id="A0A151IRE6"/>
<evidence type="ECO:0000313" key="2">
    <source>
        <dbReference type="Proteomes" id="UP000078492"/>
    </source>
</evidence>
<name>A0A151IRE6_9HYME</name>